<evidence type="ECO:0000313" key="4">
    <source>
        <dbReference type="Proteomes" id="UP000800093"/>
    </source>
</evidence>
<dbReference type="InterPro" id="IPR021765">
    <property type="entry name" value="UstYa-like"/>
</dbReference>
<dbReference type="EMBL" id="ML986658">
    <property type="protein sequence ID" value="KAF2261376.1"/>
    <property type="molecule type" value="Genomic_DNA"/>
</dbReference>
<sequence>MKELEPTVSVVLSSKYTPNSESAPAWEAIQYKTVEFAGTFDLQNVYKGTPRPELDEAWDALIHGGNFAIDEDAMHRINKSHNLEYAVKFPEETGGGYVAGLEMFHQMHCVNFLRQYTYREYYENDIQAFTDGPELLRLHLDHCIDMLRQVVMCYADTTLLTGVWVKGYPRLSADFNTQHKCRDYEALKDWNKKHADRPESYSHIRKPEGAKEMEMPSWVALQEDGY</sequence>
<comment type="similarity">
    <text evidence="2">Belongs to the ustYa family.</text>
</comment>
<proteinExistence type="inferred from homology"/>
<organism evidence="3 4">
    <name type="scientific">Lojkania enalia</name>
    <dbReference type="NCBI Taxonomy" id="147567"/>
    <lineage>
        <taxon>Eukaryota</taxon>
        <taxon>Fungi</taxon>
        <taxon>Dikarya</taxon>
        <taxon>Ascomycota</taxon>
        <taxon>Pezizomycotina</taxon>
        <taxon>Dothideomycetes</taxon>
        <taxon>Pleosporomycetidae</taxon>
        <taxon>Pleosporales</taxon>
        <taxon>Pleosporales incertae sedis</taxon>
        <taxon>Lojkania</taxon>
    </lineage>
</organism>
<dbReference type="PANTHER" id="PTHR33365">
    <property type="entry name" value="YALI0B05434P"/>
    <property type="match status" value="1"/>
</dbReference>
<comment type="pathway">
    <text evidence="1">Mycotoxin biosynthesis.</text>
</comment>
<dbReference type="OrthoDB" id="3687641at2759"/>
<protein>
    <recommendedName>
        <fullName evidence="5">Tat pathway signal sequence</fullName>
    </recommendedName>
</protein>
<evidence type="ECO:0008006" key="5">
    <source>
        <dbReference type="Google" id="ProtNLM"/>
    </source>
</evidence>
<dbReference type="AlphaFoldDB" id="A0A9P4K3E0"/>
<accession>A0A9P4K3E0</accession>
<reference evidence="4" key="1">
    <citation type="journal article" date="2020" name="Stud. Mycol.">
        <title>101 Dothideomycetes genomes: A test case for predicting lifestyles and emergence of pathogens.</title>
        <authorList>
            <person name="Haridas S."/>
            <person name="Albert R."/>
            <person name="Binder M."/>
            <person name="Bloem J."/>
            <person name="LaButti K."/>
            <person name="Salamov A."/>
            <person name="Andreopoulos B."/>
            <person name="Baker S."/>
            <person name="Barry K."/>
            <person name="Bills G."/>
            <person name="Bluhm B."/>
            <person name="Cannon C."/>
            <person name="Castanera R."/>
            <person name="Culley D."/>
            <person name="Daum C."/>
            <person name="Ezra D."/>
            <person name="Gonzalez J."/>
            <person name="Henrissat B."/>
            <person name="Kuo A."/>
            <person name="Liang C."/>
            <person name="Lipzen A."/>
            <person name="Lutzoni F."/>
            <person name="Magnuson J."/>
            <person name="Mondo S."/>
            <person name="Nolan M."/>
            <person name="Ohm R."/>
            <person name="Pangilinan J."/>
            <person name="Park H.-J."/>
            <person name="Ramirez L."/>
            <person name="Alfaro M."/>
            <person name="Sun H."/>
            <person name="Tritt A."/>
            <person name="Yoshinaga Y."/>
            <person name="Zwiers L.-H."/>
            <person name="Turgeon B."/>
            <person name="Goodwin S."/>
            <person name="Spatafora J."/>
            <person name="Crous P."/>
            <person name="Grigoriev I."/>
        </authorList>
    </citation>
    <scope>NUCLEOTIDE SEQUENCE [LARGE SCALE GENOMIC DNA]</scope>
    <source>
        <strain evidence="4">CBS 304.66</strain>
    </source>
</reference>
<gene>
    <name evidence="3" type="ORF">CC78DRAFT_521791</name>
</gene>
<name>A0A9P4K3E0_9PLEO</name>
<evidence type="ECO:0000256" key="2">
    <source>
        <dbReference type="ARBA" id="ARBA00035112"/>
    </source>
</evidence>
<dbReference type="PANTHER" id="PTHR33365:SF4">
    <property type="entry name" value="CYCLOCHLOROTINE BIOSYNTHESIS PROTEIN O"/>
    <property type="match status" value="1"/>
</dbReference>
<dbReference type="GO" id="GO:0043386">
    <property type="term" value="P:mycotoxin biosynthetic process"/>
    <property type="evidence" value="ECO:0007669"/>
    <property type="project" value="InterPro"/>
</dbReference>
<evidence type="ECO:0000313" key="3">
    <source>
        <dbReference type="EMBL" id="KAF2261376.1"/>
    </source>
</evidence>
<keyword evidence="4" id="KW-1185">Reference proteome</keyword>
<dbReference type="Proteomes" id="UP000800093">
    <property type="component" value="Unassembled WGS sequence"/>
</dbReference>
<evidence type="ECO:0000256" key="1">
    <source>
        <dbReference type="ARBA" id="ARBA00004685"/>
    </source>
</evidence>
<comment type="caution">
    <text evidence="3">The sequence shown here is derived from an EMBL/GenBank/DDBJ whole genome shotgun (WGS) entry which is preliminary data.</text>
</comment>
<dbReference type="Pfam" id="PF11807">
    <property type="entry name" value="UstYa"/>
    <property type="match status" value="1"/>
</dbReference>